<feature type="transmembrane region" description="Helical" evidence="1">
    <location>
        <begin position="226"/>
        <end position="244"/>
    </location>
</feature>
<keyword evidence="1" id="KW-1133">Transmembrane helix</keyword>
<proteinExistence type="predicted"/>
<feature type="transmembrane region" description="Helical" evidence="1">
    <location>
        <begin position="70"/>
        <end position="90"/>
    </location>
</feature>
<reference evidence="2 3" key="1">
    <citation type="submission" date="2017-09" db="EMBL/GenBank/DDBJ databases">
        <title>Large-scale bioinformatics analysis of Bacillus genomes uncovers conserved roles of natural products in bacterial physiology.</title>
        <authorList>
            <consortium name="Agbiome Team Llc"/>
            <person name="Bleich R.M."/>
            <person name="Grubbs K.J."/>
            <person name="Santa Maria K.C."/>
            <person name="Allen S.E."/>
            <person name="Farag S."/>
            <person name="Shank E.A."/>
            <person name="Bowers A."/>
        </authorList>
    </citation>
    <scope>NUCLEOTIDE SEQUENCE [LARGE SCALE GENOMIC DNA]</scope>
    <source>
        <strain evidence="2 3">AFS067272</strain>
    </source>
</reference>
<dbReference type="RefSeq" id="WP_000134705.1">
    <property type="nucleotide sequence ID" value="NZ_NTUG01000037.1"/>
</dbReference>
<feature type="transmembrane region" description="Helical" evidence="1">
    <location>
        <begin position="163"/>
        <end position="188"/>
    </location>
</feature>
<dbReference type="InterPro" id="IPR008537">
    <property type="entry name" value="DUF819"/>
</dbReference>
<evidence type="ECO:0000313" key="2">
    <source>
        <dbReference type="EMBL" id="PFS08036.1"/>
    </source>
</evidence>
<feature type="transmembrane region" description="Helical" evidence="1">
    <location>
        <begin position="102"/>
        <end position="124"/>
    </location>
</feature>
<dbReference type="EMBL" id="NVBO01000006">
    <property type="protein sequence ID" value="PFS08036.1"/>
    <property type="molecule type" value="Genomic_DNA"/>
</dbReference>
<keyword evidence="1" id="KW-0472">Membrane</keyword>
<comment type="caution">
    <text evidence="2">The sequence shown here is derived from an EMBL/GenBank/DDBJ whole genome shotgun (WGS) entry which is preliminary data.</text>
</comment>
<feature type="transmembrane region" description="Helical" evidence="1">
    <location>
        <begin position="43"/>
        <end position="64"/>
    </location>
</feature>
<keyword evidence="1" id="KW-0812">Transmembrane</keyword>
<feature type="transmembrane region" description="Helical" evidence="1">
    <location>
        <begin position="366"/>
        <end position="393"/>
    </location>
</feature>
<name>A0AA44QFA8_BACCE</name>
<organism evidence="2 3">
    <name type="scientific">Bacillus cereus</name>
    <dbReference type="NCBI Taxonomy" id="1396"/>
    <lineage>
        <taxon>Bacteria</taxon>
        <taxon>Bacillati</taxon>
        <taxon>Bacillota</taxon>
        <taxon>Bacilli</taxon>
        <taxon>Bacillales</taxon>
        <taxon>Bacillaceae</taxon>
        <taxon>Bacillus</taxon>
        <taxon>Bacillus cereus group</taxon>
    </lineage>
</organism>
<dbReference type="Proteomes" id="UP000226357">
    <property type="component" value="Unassembled WGS sequence"/>
</dbReference>
<sequence>MTEGTQTALIQEPMALMAYFAALLGAVFMLAECKNQYIQKFFHYAPPLIWAYFLPMLSTTFGITPAQSPLYSFVSAYILPFGLLLLLLSMNVSATLRLGPKALFLFLSGTIGVVIGGPIALAIFQPFLPEDAWKGVAALAGSWIGGSANMAAMIDAVGTPKEVLAPVIVVDTVVGYSWMGIMIALAGFQHKFNKWNKADNSVVENLNKQIGAVEKERSRPIQVPQFLGMLGLGLGVAFVVRKFAEMLPVTSVMSASTWTIMIISAVGVILSFTKVRKLEDYGASKIGYAGIYLLLTTIGAQADLVYVIEAPHYMLLGVVWLMIHIICIFLAARIMRAPLFFVAVGSQSNIGGTSSAPVVASVFQPALAPVGLLMAIVGNVVGTYAAVLCAHLAEFVAKTF</sequence>
<feature type="transmembrane region" description="Helical" evidence="1">
    <location>
        <begin position="339"/>
        <end position="360"/>
    </location>
</feature>
<accession>A0AA44QFA8</accession>
<evidence type="ECO:0000313" key="3">
    <source>
        <dbReference type="Proteomes" id="UP000226357"/>
    </source>
</evidence>
<feature type="transmembrane region" description="Helical" evidence="1">
    <location>
        <begin position="314"/>
        <end position="332"/>
    </location>
</feature>
<dbReference type="AlphaFoldDB" id="A0AA44QFA8"/>
<gene>
    <name evidence="2" type="ORF">COK38_00695</name>
</gene>
<dbReference type="PANTHER" id="PTHR34289">
    <property type="entry name" value="PROTEIN, PUTATIVE (DUF819)-RELATED"/>
    <property type="match status" value="1"/>
</dbReference>
<dbReference type="PANTHER" id="PTHR34289:SF8">
    <property type="entry name" value="DUF819 DOMAIN-CONTAINING PROTEIN"/>
    <property type="match status" value="1"/>
</dbReference>
<feature type="transmembrane region" description="Helical" evidence="1">
    <location>
        <begin position="256"/>
        <end position="275"/>
    </location>
</feature>
<evidence type="ECO:0000256" key="1">
    <source>
        <dbReference type="SAM" id="Phobius"/>
    </source>
</evidence>
<feature type="transmembrane region" description="Helical" evidence="1">
    <location>
        <begin position="14"/>
        <end position="31"/>
    </location>
</feature>
<feature type="transmembrane region" description="Helical" evidence="1">
    <location>
        <begin position="287"/>
        <end position="308"/>
    </location>
</feature>
<protein>
    <submittedName>
        <fullName evidence="2">DUF819 domain-containing protein</fullName>
    </submittedName>
</protein>
<dbReference type="Pfam" id="PF05684">
    <property type="entry name" value="DUF819"/>
    <property type="match status" value="1"/>
</dbReference>